<dbReference type="Pfam" id="PF10252">
    <property type="entry name" value="PP28"/>
    <property type="match status" value="1"/>
</dbReference>
<protein>
    <submittedName>
        <fullName evidence="3">Putative casein kinase substrate phosphoprotein pp28</fullName>
    </submittedName>
</protein>
<dbReference type="EMBL" id="GFAC01007100">
    <property type="protein sequence ID" value="JAT92088.1"/>
    <property type="molecule type" value="mRNA"/>
</dbReference>
<feature type="compositionally biased region" description="Basic and acidic residues" evidence="1">
    <location>
        <begin position="125"/>
        <end position="136"/>
    </location>
</feature>
<evidence type="ECO:0000256" key="1">
    <source>
        <dbReference type="SAM" id="MobiDB-lite"/>
    </source>
</evidence>
<dbReference type="PANTHER" id="PTHR22055">
    <property type="entry name" value="28 KDA HEAT- AND ACID-STABLE PHOSPHOPROTEIN PDGF-ASSOCIATED PROTEIN"/>
    <property type="match status" value="1"/>
</dbReference>
<feature type="compositionally biased region" description="Basic and acidic residues" evidence="1">
    <location>
        <begin position="25"/>
        <end position="50"/>
    </location>
</feature>
<dbReference type="InterPro" id="IPR039876">
    <property type="entry name" value="HAP28"/>
</dbReference>
<sequence>MPPRGRGRGGSRGGGGHKGQRRHFTNLEELEREKEKEERNRQWRAQRGEGGDEESGSGKSGGSSSSSSSEEESSDEEAGKEGEDQAKAKGVEHLIEVQNPNRVERKPKKVAELEEKDLEEAPQLSRREREELEKQRARQHYQKMHAAGKTEEARADLARLALIRKQREEQARKKEEELKAKEAERKAKAESINKALGKKT</sequence>
<organism evidence="3">
    <name type="scientific">Amblyomma aureolatum</name>
    <dbReference type="NCBI Taxonomy" id="187763"/>
    <lineage>
        <taxon>Eukaryota</taxon>
        <taxon>Metazoa</taxon>
        <taxon>Ecdysozoa</taxon>
        <taxon>Arthropoda</taxon>
        <taxon>Chelicerata</taxon>
        <taxon>Arachnida</taxon>
        <taxon>Acari</taxon>
        <taxon>Parasitiformes</taxon>
        <taxon>Ixodida</taxon>
        <taxon>Ixodoidea</taxon>
        <taxon>Ixodidae</taxon>
        <taxon>Amblyomminae</taxon>
        <taxon>Amblyomma</taxon>
    </lineage>
</organism>
<feature type="compositionally biased region" description="Basic and acidic residues" evidence="1">
    <location>
        <begin position="169"/>
        <end position="191"/>
    </location>
</feature>
<dbReference type="InterPro" id="IPR019380">
    <property type="entry name" value="Casein_kinase_sb_PP28"/>
</dbReference>
<feature type="region of interest" description="Disordered" evidence="1">
    <location>
        <begin position="169"/>
        <end position="200"/>
    </location>
</feature>
<reference evidence="3" key="1">
    <citation type="journal article" date="2017" name="Front. Cell. Infect. Microbiol.">
        <title>The Distinct Transcriptional Response of the Midgut of Amblyomma sculptum and Amblyomma aureolatum Ticks to Rickettsia rickettsii Correlates to Their Differences in Susceptibility to Infection.</title>
        <authorList>
            <person name="Martins L.A."/>
            <person name="Galletti M.F.B.M."/>
            <person name="Ribeiro J.M."/>
            <person name="Fujita A."/>
            <person name="Costa F.B."/>
            <person name="Labruna M.B."/>
            <person name="Daffre S."/>
            <person name="Fogaca A.C."/>
        </authorList>
    </citation>
    <scope>NUCLEOTIDE SEQUENCE</scope>
</reference>
<feature type="domain" description="Casein kinase substrate phosphoprotein PP28" evidence="2">
    <location>
        <begin position="99"/>
        <end position="179"/>
    </location>
</feature>
<feature type="compositionally biased region" description="Basic and acidic residues" evidence="1">
    <location>
        <begin position="77"/>
        <end position="95"/>
    </location>
</feature>
<feature type="region of interest" description="Disordered" evidence="1">
    <location>
        <begin position="1"/>
        <end position="153"/>
    </location>
</feature>
<dbReference type="AlphaFoldDB" id="A0A1E1WYM5"/>
<keyword evidence="3" id="KW-0418">Kinase</keyword>
<accession>A0A1E1WYM5</accession>
<evidence type="ECO:0000313" key="3">
    <source>
        <dbReference type="EMBL" id="JAT92088.1"/>
    </source>
</evidence>
<dbReference type="GO" id="GO:0016301">
    <property type="term" value="F:kinase activity"/>
    <property type="evidence" value="ECO:0007669"/>
    <property type="project" value="UniProtKB-KW"/>
</dbReference>
<evidence type="ECO:0000259" key="2">
    <source>
        <dbReference type="Pfam" id="PF10252"/>
    </source>
</evidence>
<name>A0A1E1WYM5_9ACAR</name>
<proteinExistence type="evidence at transcript level"/>
<keyword evidence="3" id="KW-0808">Transferase</keyword>